<dbReference type="InterPro" id="IPR052578">
    <property type="entry name" value="PI_Transfer_CRAL-TRIO"/>
</dbReference>
<protein>
    <recommendedName>
        <fullName evidence="1">CRAL-TRIO domain-containing protein</fullName>
    </recommendedName>
</protein>
<dbReference type="GO" id="GO:0008526">
    <property type="term" value="F:phosphatidylinositol transfer activity"/>
    <property type="evidence" value="ECO:0007669"/>
    <property type="project" value="TreeGrafter"/>
</dbReference>
<dbReference type="SUPFAM" id="SSF52087">
    <property type="entry name" value="CRAL/TRIO domain"/>
    <property type="match status" value="1"/>
</dbReference>
<dbReference type="PANTHER" id="PTHR45824:SF29">
    <property type="entry name" value="GH16843P"/>
    <property type="match status" value="1"/>
</dbReference>
<name>A0A9W8GRC7_9FUNG</name>
<gene>
    <name evidence="2" type="ORF">GGI19_004878</name>
</gene>
<sequence>MSAFLSGLLGRKSAITEDTAVVEKPAVVYDFIPRLEPSPNMPVEHTPEATPEEQQAIDLVNAQRAKLLTDLPAEPTDDGLLFDAPAWLTDTRILIYLRACKGDPQQAIARLRGTLEWHSTYRPHAITPASMRAEGATGKMYINGYDQGGRPLLYMFPHLENTSDATQHLRYIVFTMEQAIRSMPPGVTKLTIVIDASQFSPLARSVPLSTAREFLNVLEKHYPDRLGRALVLSPPAYFVVFYRIVAPFIDPVTKSKIAFVDVKGEKGKGRRDGDWVDVRELVDPGMLQLEAGGDWTYKYSQDQYWPVLERMYHAVTASAKV</sequence>
<feature type="domain" description="CRAL-TRIO" evidence="1">
    <location>
        <begin position="142"/>
        <end position="299"/>
    </location>
</feature>
<dbReference type="SUPFAM" id="SSF46938">
    <property type="entry name" value="CRAL/TRIO N-terminal domain"/>
    <property type="match status" value="1"/>
</dbReference>
<dbReference type="PANTHER" id="PTHR45824">
    <property type="entry name" value="GH16843P"/>
    <property type="match status" value="1"/>
</dbReference>
<evidence type="ECO:0000259" key="1">
    <source>
        <dbReference type="PROSITE" id="PS50191"/>
    </source>
</evidence>
<dbReference type="PROSITE" id="PS50191">
    <property type="entry name" value="CRAL_TRIO"/>
    <property type="match status" value="1"/>
</dbReference>
<dbReference type="SMART" id="SM00516">
    <property type="entry name" value="SEC14"/>
    <property type="match status" value="1"/>
</dbReference>
<dbReference type="InterPro" id="IPR036273">
    <property type="entry name" value="CRAL/TRIO_N_dom_sf"/>
</dbReference>
<dbReference type="CDD" id="cd00170">
    <property type="entry name" value="SEC14"/>
    <property type="match status" value="1"/>
</dbReference>
<organism evidence="2 3">
    <name type="scientific">Coemansia pectinata</name>
    <dbReference type="NCBI Taxonomy" id="1052879"/>
    <lineage>
        <taxon>Eukaryota</taxon>
        <taxon>Fungi</taxon>
        <taxon>Fungi incertae sedis</taxon>
        <taxon>Zoopagomycota</taxon>
        <taxon>Kickxellomycotina</taxon>
        <taxon>Kickxellomycetes</taxon>
        <taxon>Kickxellales</taxon>
        <taxon>Kickxellaceae</taxon>
        <taxon>Coemansia</taxon>
    </lineage>
</organism>
<dbReference type="Pfam" id="PF00650">
    <property type="entry name" value="CRAL_TRIO"/>
    <property type="match status" value="1"/>
</dbReference>
<dbReference type="Gene3D" id="3.40.525.10">
    <property type="entry name" value="CRAL-TRIO lipid binding domain"/>
    <property type="match status" value="1"/>
</dbReference>
<accession>A0A9W8GRC7</accession>
<evidence type="ECO:0000313" key="2">
    <source>
        <dbReference type="EMBL" id="KAJ2750823.1"/>
    </source>
</evidence>
<comment type="caution">
    <text evidence="2">The sequence shown here is derived from an EMBL/GenBank/DDBJ whole genome shotgun (WGS) entry which is preliminary data.</text>
</comment>
<dbReference type="InterPro" id="IPR001251">
    <property type="entry name" value="CRAL-TRIO_dom"/>
</dbReference>
<evidence type="ECO:0000313" key="3">
    <source>
        <dbReference type="Proteomes" id="UP001140011"/>
    </source>
</evidence>
<dbReference type="EMBL" id="JANBUH010000491">
    <property type="protein sequence ID" value="KAJ2750823.1"/>
    <property type="molecule type" value="Genomic_DNA"/>
</dbReference>
<dbReference type="AlphaFoldDB" id="A0A9W8GRC7"/>
<proteinExistence type="predicted"/>
<dbReference type="OrthoDB" id="75724at2759"/>
<reference evidence="2" key="1">
    <citation type="submission" date="2022-07" db="EMBL/GenBank/DDBJ databases">
        <title>Phylogenomic reconstructions and comparative analyses of Kickxellomycotina fungi.</title>
        <authorList>
            <person name="Reynolds N.K."/>
            <person name="Stajich J.E."/>
            <person name="Barry K."/>
            <person name="Grigoriev I.V."/>
            <person name="Crous P."/>
            <person name="Smith M.E."/>
        </authorList>
    </citation>
    <scope>NUCLEOTIDE SEQUENCE</scope>
    <source>
        <strain evidence="2">BCRC 34297</strain>
    </source>
</reference>
<keyword evidence="3" id="KW-1185">Reference proteome</keyword>
<dbReference type="InterPro" id="IPR036865">
    <property type="entry name" value="CRAL-TRIO_dom_sf"/>
</dbReference>
<dbReference type="Proteomes" id="UP001140011">
    <property type="component" value="Unassembled WGS sequence"/>
</dbReference>